<dbReference type="PROSITE" id="PS50887">
    <property type="entry name" value="GGDEF"/>
    <property type="match status" value="1"/>
</dbReference>
<dbReference type="InterPro" id="IPR052155">
    <property type="entry name" value="Biofilm_reg_signaling"/>
</dbReference>
<keyword evidence="5" id="KW-1185">Reference proteome</keyword>
<dbReference type="InterPro" id="IPR035919">
    <property type="entry name" value="EAL_sf"/>
</dbReference>
<dbReference type="AlphaFoldDB" id="A0A5Q2QAS9"/>
<dbReference type="OrthoDB" id="5777683at2"/>
<dbReference type="GO" id="GO:0016020">
    <property type="term" value="C:membrane"/>
    <property type="evidence" value="ECO:0007669"/>
    <property type="project" value="InterPro"/>
</dbReference>
<dbReference type="CDD" id="cd01948">
    <property type="entry name" value="EAL"/>
    <property type="match status" value="1"/>
</dbReference>
<evidence type="ECO:0000259" key="1">
    <source>
        <dbReference type="PROSITE" id="PS50883"/>
    </source>
</evidence>
<dbReference type="PROSITE" id="PS50885">
    <property type="entry name" value="HAMP"/>
    <property type="match status" value="1"/>
</dbReference>
<feature type="domain" description="HAMP" evidence="2">
    <location>
        <begin position="218"/>
        <end position="270"/>
    </location>
</feature>
<dbReference type="RefSeq" id="WP_153712895.1">
    <property type="nucleotide sequence ID" value="NZ_CP045871.1"/>
</dbReference>
<dbReference type="PROSITE" id="PS50883">
    <property type="entry name" value="EAL"/>
    <property type="match status" value="1"/>
</dbReference>
<protein>
    <submittedName>
        <fullName evidence="4">EAL domain-containing protein</fullName>
    </submittedName>
</protein>
<dbReference type="SUPFAM" id="SSF55073">
    <property type="entry name" value="Nucleotide cyclase"/>
    <property type="match status" value="1"/>
</dbReference>
<dbReference type="InterPro" id="IPR029787">
    <property type="entry name" value="Nucleotide_cyclase"/>
</dbReference>
<dbReference type="Gene3D" id="3.20.20.450">
    <property type="entry name" value="EAL domain"/>
    <property type="match status" value="1"/>
</dbReference>
<dbReference type="GO" id="GO:0007165">
    <property type="term" value="P:signal transduction"/>
    <property type="evidence" value="ECO:0007669"/>
    <property type="project" value="InterPro"/>
</dbReference>
<evidence type="ECO:0000259" key="2">
    <source>
        <dbReference type="PROSITE" id="PS50885"/>
    </source>
</evidence>
<dbReference type="PANTHER" id="PTHR44757">
    <property type="entry name" value="DIGUANYLATE CYCLASE DGCP"/>
    <property type="match status" value="1"/>
</dbReference>
<sequence>MSWYNRLTVRVCALLFALLVLVFGLFGFFVDNSLSSQEPNLQEYLDEGRTLTLANESARSTLDIVTVNALVIADAFEAGGLPALERVVASIASDPWIRQVSVYGTEGEVLAETRPTSKDYSLDFDVSSAFRRTQVPLFRVGDDGRDVSAWAPVWGDDANLGAVYINRVVRDHSFIADTLDEQVMQVWKDLSATLLNGLTRGGGLALLVTMLAVVQLSREISRPYRRLEAAFDSLGSGRRVRLRTTEGPAEARRLSDRFNHMAGALETANDKVRELAFTDGVTGLPNRAAVMERLERLLSDQSEAALLFVDLDDFKRVNDVFGHEVGDITLSAVADRLRGILRQNTRGGRPMDMVARLGGDEFVVLITPPPSASDLGAIADRLIKSVCAVIEIENRDIFVGASVGIAIAPHQGTRADTLLRHADMAMYEAKSHGKRQYSVFDKGLETDVRRMALVETHLRTAVENGELRVEYQPIMDGSLRRAGYEALVRWTSPTLGPISPGEFIPVAEAYGMIEAIDLWIAQTAINEMASYVDEAGFAPFLSLNMSGHHFVAGTFTKELLGVVAESGIEPSRLHVEITEAAILQDESIALGIVRHIRGAGVKVFLDDFGTGYSSLSHLANFDLDGIKIDVSFVRGIPDNPGSVSLTAGLIALAHNLELEVVAEGVEMPVQAEFLLGEGCDYLQGWLYAKAAPLPRHQSGRGTLVEA</sequence>
<dbReference type="Pfam" id="PF00990">
    <property type="entry name" value="GGDEF"/>
    <property type="match status" value="1"/>
</dbReference>
<organism evidence="4 5">
    <name type="scientific">Litorivicinus lipolyticus</name>
    <dbReference type="NCBI Taxonomy" id="418701"/>
    <lineage>
        <taxon>Bacteria</taxon>
        <taxon>Pseudomonadati</taxon>
        <taxon>Pseudomonadota</taxon>
        <taxon>Gammaproteobacteria</taxon>
        <taxon>Oceanospirillales</taxon>
        <taxon>Litorivicinaceae</taxon>
        <taxon>Litorivicinus</taxon>
    </lineage>
</organism>
<reference evidence="4 5" key="1">
    <citation type="submission" date="2019-11" db="EMBL/GenBank/DDBJ databases">
        <authorList>
            <person name="Khan S.A."/>
            <person name="Jeon C.O."/>
            <person name="Chun B.H."/>
        </authorList>
    </citation>
    <scope>NUCLEOTIDE SEQUENCE [LARGE SCALE GENOMIC DNA]</scope>
    <source>
        <strain evidence="4 5">IMCC 1097</strain>
    </source>
</reference>
<gene>
    <name evidence="4" type="ORF">GH975_01940</name>
</gene>
<name>A0A5Q2QAS9_9GAMM</name>
<dbReference type="SMART" id="SM00267">
    <property type="entry name" value="GGDEF"/>
    <property type="match status" value="1"/>
</dbReference>
<dbReference type="SUPFAM" id="SSF141868">
    <property type="entry name" value="EAL domain-like"/>
    <property type="match status" value="1"/>
</dbReference>
<dbReference type="EMBL" id="CP045871">
    <property type="protein sequence ID" value="QGG79391.1"/>
    <property type="molecule type" value="Genomic_DNA"/>
</dbReference>
<dbReference type="Pfam" id="PF00672">
    <property type="entry name" value="HAMP"/>
    <property type="match status" value="1"/>
</dbReference>
<accession>A0A5Q2QAS9</accession>
<dbReference type="Gene3D" id="3.30.70.270">
    <property type="match status" value="1"/>
</dbReference>
<dbReference type="KEGG" id="llp:GH975_01940"/>
<evidence type="ECO:0000313" key="4">
    <source>
        <dbReference type="EMBL" id="QGG79391.1"/>
    </source>
</evidence>
<dbReference type="Pfam" id="PF00563">
    <property type="entry name" value="EAL"/>
    <property type="match status" value="1"/>
</dbReference>
<dbReference type="SMART" id="SM00052">
    <property type="entry name" value="EAL"/>
    <property type="match status" value="1"/>
</dbReference>
<evidence type="ECO:0000259" key="3">
    <source>
        <dbReference type="PROSITE" id="PS50887"/>
    </source>
</evidence>
<feature type="domain" description="EAL" evidence="1">
    <location>
        <begin position="451"/>
        <end position="704"/>
    </location>
</feature>
<dbReference type="InterPro" id="IPR003660">
    <property type="entry name" value="HAMP_dom"/>
</dbReference>
<dbReference type="CDD" id="cd01949">
    <property type="entry name" value="GGDEF"/>
    <property type="match status" value="1"/>
</dbReference>
<dbReference type="InterPro" id="IPR043128">
    <property type="entry name" value="Rev_trsase/Diguanyl_cyclase"/>
</dbReference>
<dbReference type="Gene3D" id="6.10.340.10">
    <property type="match status" value="1"/>
</dbReference>
<proteinExistence type="predicted"/>
<dbReference type="InterPro" id="IPR001633">
    <property type="entry name" value="EAL_dom"/>
</dbReference>
<dbReference type="NCBIfam" id="TIGR00254">
    <property type="entry name" value="GGDEF"/>
    <property type="match status" value="1"/>
</dbReference>
<feature type="domain" description="GGDEF" evidence="3">
    <location>
        <begin position="302"/>
        <end position="442"/>
    </location>
</feature>
<dbReference type="InterPro" id="IPR000160">
    <property type="entry name" value="GGDEF_dom"/>
</dbReference>
<dbReference type="Proteomes" id="UP000388235">
    <property type="component" value="Chromosome"/>
</dbReference>
<dbReference type="PANTHER" id="PTHR44757:SF2">
    <property type="entry name" value="BIOFILM ARCHITECTURE MAINTENANCE PROTEIN MBAA"/>
    <property type="match status" value="1"/>
</dbReference>
<evidence type="ECO:0000313" key="5">
    <source>
        <dbReference type="Proteomes" id="UP000388235"/>
    </source>
</evidence>